<feature type="domain" description="Ig-like" evidence="6">
    <location>
        <begin position="720"/>
        <end position="799"/>
    </location>
</feature>
<reference evidence="8 9" key="1">
    <citation type="submission" date="2025-04" db="UniProtKB">
        <authorList>
            <consortium name="RefSeq"/>
        </authorList>
    </citation>
    <scope>IDENTIFICATION</scope>
</reference>
<dbReference type="SUPFAM" id="SSF48726">
    <property type="entry name" value="Immunoglobulin"/>
    <property type="match status" value="15"/>
</dbReference>
<dbReference type="KEGG" id="muo:115461267"/>
<proteinExistence type="predicted"/>
<keyword evidence="5" id="KW-0812">Transmembrane</keyword>
<feature type="domain" description="Ig-like" evidence="6">
    <location>
        <begin position="906"/>
        <end position="985"/>
    </location>
</feature>
<dbReference type="FunFam" id="2.60.40.10:FF:000921">
    <property type="entry name" value="sialoadhesin isoform X1"/>
    <property type="match status" value="4"/>
</dbReference>
<evidence type="ECO:0000256" key="3">
    <source>
        <dbReference type="ARBA" id="ARBA00045430"/>
    </source>
</evidence>
<dbReference type="Gene3D" id="2.60.40.10">
    <property type="entry name" value="Immunoglobulins"/>
    <property type="match status" value="17"/>
</dbReference>
<feature type="domain" description="Ig-like" evidence="6">
    <location>
        <begin position="621"/>
        <end position="716"/>
    </location>
</feature>
<dbReference type="CDD" id="cd00096">
    <property type="entry name" value="Ig"/>
    <property type="match status" value="3"/>
</dbReference>
<dbReference type="Pfam" id="PF13895">
    <property type="entry name" value="Ig_2"/>
    <property type="match status" value="8"/>
</dbReference>
<dbReference type="InterPro" id="IPR056386">
    <property type="entry name" value="Ig_CD22"/>
</dbReference>
<dbReference type="GeneID" id="115461267"/>
<keyword evidence="5" id="KW-1133">Transmembrane helix</keyword>
<protein>
    <recommendedName>
        <fullName evidence="1">B-cell receptor CD22</fullName>
    </recommendedName>
    <alternativeName>
        <fullName evidence="2">Sialic acid-binding Ig-like lectin 2</fullName>
    </alternativeName>
</protein>
<evidence type="ECO:0000256" key="5">
    <source>
        <dbReference type="SAM" id="Phobius"/>
    </source>
</evidence>
<feature type="domain" description="Ig-like" evidence="6">
    <location>
        <begin position="1461"/>
        <end position="1542"/>
    </location>
</feature>
<dbReference type="PROSITE" id="PS50835">
    <property type="entry name" value="IG_LIKE"/>
    <property type="match status" value="16"/>
</dbReference>
<dbReference type="GO" id="GO:0046790">
    <property type="term" value="F:virion binding"/>
    <property type="evidence" value="ECO:0007669"/>
    <property type="project" value="TreeGrafter"/>
</dbReference>
<evidence type="ECO:0000259" key="6">
    <source>
        <dbReference type="PROSITE" id="PS50835"/>
    </source>
</evidence>
<name>A0A6P7WUL4_9AMPH</name>
<sequence length="1729" mass="191976">MEEQCALPLSCAAATNKYSRTGKSRKMKALQLCLLAALFAQGYGADWDVLYPESLQTVQGSCLFIPCTFVFPSDVSIPNGITAIWFKEVNSHRIVVYHSATNEAADTYKGRAELLGNLDDKNCTLLLRNIKTEDAGKYQFRYEISEVHRWLDMKGVMVSVTSEVERPEVTFPADMVEGTPVTLYCSTRYVCPFDNMALEWKGYAQERSLTLGGVQLDTAVAVSQLNLTTTFLWQDNLKKLSCGLTVGTHQAKKEITLNIRHSPKGTEVLLNPSRQNIKEGDSMSLTCDVKSSNPEVTVYKWYKNGKVFYNKQLLSFPSVTRTDYGEYSCEVQNAMGVGLSPVIPLNIFSAKLLVTPSSEIQEGEEVTVTCDVPSGASEEIMYKWYKNNIWIKEGSARSLVFQKILSSDAGYYYCTIQNDMGGDTSQPIILNVLYPPRTPEMTSFLETQEGKVAIIHCMVDSIPVSELTLHRNDKLIATTSSHGAPTQRLSISSSRNSLKLEIKDVTLDDEGKYVCRATNAYGTSETSKNFAVEAARVLVAPSTELHEGDMVTLACITARKIQEEPRYIWYKDAKWLKESSENYLVFPAIGRGDAGSYYCRAQDREGSNVSPSRMLHVLYPPRKPMMTSFLETQDGQQATIQCTVDSEPSSEIALFRGEELVASTNPHIASSQKRLVSSSYNSLKLEIRDIVFKDEGTYTCVANNTYGNATSSMEFTAETARIEITPSTEIHEGETVNLTCTVSTDSKAGTNYTWYKNGESFSESSSASLVFQHILSTDAGSYHCKVSASEGSRDSASVSLNVWYPPRNLLMKSFLETEEGKLAIIYCSVDSNPLSTMTLSKNNVSEAVTSVHGAESSHRFTLSTSRNALKLEIKNVRLEDGGRYVCSATNTYGTSSDSLHFHVLTARVLVTPSTEVKEGEKVTLSCDLTRNTKGGIHYSWYKNSKWLEDNVESSLVFQEISSHDTGYYHCNAQDNEGSSTSPSVSLRVFYGPREPMMTSFLEMRGGRRGIIQCTVDSDPSSEIALYKEDEQIVSTRSKNVPNQRLLVSSSYNSLKLEIRDVVLEDEGMYVCLARNTYGNANSSVDFTAESARILVTPSALIPEGDRVNLTCVISSEAQGMLNYTWYKNGNIFMEGSKAKRTLLFLSIDSGDAGSYHCCVQNVDGSKSSSPVTLSVLYPPRNQQLKSFLDTEDEKSAIFLCTIESNPPSQLTMYKEGEVVASTSIFAVPSQRLSISHIQNTLKLDVRNVMLDDEGNYTCLAKNALGNSSAFIHFTAKSARVVMNPATSLHEGDTVTLTCIAMRSTYPVTSYTWYKNTKWFQQGSTSSLVFQKVTSSDAGSYSCKAQSTNGDRSSPPVTLRVFYAPNTPLLTSFVEPQGRQMGIITCTVDSDPPSEISLYRNDKLLVSNSFPSSDNEQLKMSLSHNSLKVEIKNIRLEEQGIYSCTAKNHYGTANTSLHFFVPDAEILVAPSTEIHEGNNVNLTCMVTSKMQGKVKYIWYKNSRWLKEDPAGKLLLESVDNTDTGSYHCMVKDTKGNHTSSIISLNVLYAPRNLRMTSFVETQGRQLGIILCTVDSEPSSKLTLLKNNVTVASTSSHTAWSQRFRMSSSYNSLQLEIKETRPEDSAEYVCTAKNMLGIKTSSLFFSAYTIREGQTYKIIAWIVIVASCALITFTVFVGVKYWQKKMWFWKLNPDKNPIEMTSKDELQALEPKADSLDCSEVLETHAILSDL</sequence>
<feature type="domain" description="Ig-like" evidence="6">
    <location>
        <begin position="1367"/>
        <end position="1455"/>
    </location>
</feature>
<dbReference type="Proteomes" id="UP000515156">
    <property type="component" value="Chromosome 2"/>
</dbReference>
<feature type="transmembrane region" description="Helical" evidence="5">
    <location>
        <begin position="1656"/>
        <end position="1680"/>
    </location>
</feature>
<feature type="domain" description="Ig-like" evidence="6">
    <location>
        <begin position="439"/>
        <end position="531"/>
    </location>
</feature>
<dbReference type="Pfam" id="PF13927">
    <property type="entry name" value="Ig_3"/>
    <property type="match status" value="1"/>
</dbReference>
<dbReference type="RefSeq" id="XP_030046837.1">
    <property type="nucleotide sequence ID" value="XM_030190977.1"/>
</dbReference>
<dbReference type="InterPro" id="IPR007110">
    <property type="entry name" value="Ig-like_dom"/>
</dbReference>
<dbReference type="GO" id="GO:0005770">
    <property type="term" value="C:late endosome"/>
    <property type="evidence" value="ECO:0007669"/>
    <property type="project" value="TreeGrafter"/>
</dbReference>
<feature type="domain" description="Ig-like" evidence="6">
    <location>
        <begin position="1278"/>
        <end position="1357"/>
    </location>
</feature>
<feature type="domain" description="Ig-like" evidence="6">
    <location>
        <begin position="995"/>
        <end position="1087"/>
    </location>
</feature>
<feature type="domain" description="Ig-like" evidence="6">
    <location>
        <begin position="167"/>
        <end position="258"/>
    </location>
</feature>
<dbReference type="InterPro" id="IPR013106">
    <property type="entry name" value="Ig_V-set"/>
</dbReference>
<dbReference type="GO" id="GO:0005886">
    <property type="term" value="C:plasma membrane"/>
    <property type="evidence" value="ECO:0007669"/>
    <property type="project" value="TreeGrafter"/>
</dbReference>
<keyword evidence="7" id="KW-1185">Reference proteome</keyword>
<organism evidence="7 9">
    <name type="scientific">Microcaecilia unicolor</name>
    <dbReference type="NCBI Taxonomy" id="1415580"/>
    <lineage>
        <taxon>Eukaryota</taxon>
        <taxon>Metazoa</taxon>
        <taxon>Chordata</taxon>
        <taxon>Craniata</taxon>
        <taxon>Vertebrata</taxon>
        <taxon>Euteleostomi</taxon>
        <taxon>Amphibia</taxon>
        <taxon>Gymnophiona</taxon>
        <taxon>Siphonopidae</taxon>
        <taxon>Microcaecilia</taxon>
    </lineage>
</organism>
<dbReference type="CTD" id="6614"/>
<dbReference type="InterPro" id="IPR013783">
    <property type="entry name" value="Ig-like_fold"/>
</dbReference>
<feature type="domain" description="Ig-like" evidence="6">
    <location>
        <begin position="1091"/>
        <end position="1174"/>
    </location>
</feature>
<feature type="domain" description="Ig-like" evidence="6">
    <location>
        <begin position="1179"/>
        <end position="1274"/>
    </location>
</feature>
<evidence type="ECO:0000256" key="1">
    <source>
        <dbReference type="ARBA" id="ARBA00040106"/>
    </source>
</evidence>
<evidence type="ECO:0000313" key="7">
    <source>
        <dbReference type="Proteomes" id="UP000515156"/>
    </source>
</evidence>
<dbReference type="InterPro" id="IPR003599">
    <property type="entry name" value="Ig_sub"/>
</dbReference>
<dbReference type="SMART" id="SM00409">
    <property type="entry name" value="IG"/>
    <property type="match status" value="16"/>
</dbReference>
<dbReference type="GO" id="GO:0075512">
    <property type="term" value="P:clathrin-dependent endocytosis of virus by host cell"/>
    <property type="evidence" value="ECO:0007669"/>
    <property type="project" value="TreeGrafter"/>
</dbReference>
<dbReference type="GO" id="GO:0005769">
    <property type="term" value="C:early endosome"/>
    <property type="evidence" value="ECO:0007669"/>
    <property type="project" value="TreeGrafter"/>
</dbReference>
<dbReference type="Pfam" id="PF24518">
    <property type="entry name" value="Ig_CD22"/>
    <property type="match status" value="1"/>
</dbReference>
<feature type="domain" description="Ig-like" evidence="6">
    <location>
        <begin position="341"/>
        <end position="430"/>
    </location>
</feature>
<dbReference type="InterPro" id="IPR003598">
    <property type="entry name" value="Ig_sub2"/>
</dbReference>
<comment type="function">
    <text evidence="3">Most highly expressed siglec (sialic acid-binding immunoglobulin-like lectin) on B-cells that plays a role in various aspects of B-cell biology including differentiation, antigen presentation, and trafficking to bone marrow. Binds to alpha 2,6-linked sialic acid residues of surface molecules such as CD22 itself, CD45 and IgM in a cis configuration. Can also bind to ligands on other cells as an adhesion molecule in a trans configuration. Acts as an inhibitory coreceptor on the surface of B-cells and inhibits B-cell receptor induced signaling, characterized by inhibition of the calcium mobilization and cellular activation. Mechanistically, the immunoreceptor tyrosine-based inhibitory motif domain is phosphorylated by the Src kinase LYN, which in turn leads to the recruitment of the protein tyrosine phosphatase 1/PTPN6, leading to the negative regulation of BCR signaling. If this negative signaling from is of sufficient strength, apoptosis of the B-cell can be induced.</text>
</comment>
<evidence type="ECO:0000256" key="2">
    <source>
        <dbReference type="ARBA" id="ARBA00041781"/>
    </source>
</evidence>
<keyword evidence="5" id="KW-0472">Membrane</keyword>
<dbReference type="PANTHER" id="PTHR47243">
    <property type="entry name" value="SIALOADHESIN"/>
    <property type="match status" value="1"/>
</dbReference>
<dbReference type="InterPro" id="IPR013098">
    <property type="entry name" value="Ig_I-set"/>
</dbReference>
<dbReference type="Pfam" id="PF07679">
    <property type="entry name" value="I-set"/>
    <property type="match status" value="6"/>
</dbReference>
<dbReference type="SMART" id="SM00406">
    <property type="entry name" value="IGv"/>
    <property type="match status" value="3"/>
</dbReference>
<dbReference type="PANTHER" id="PTHR47243:SF1">
    <property type="entry name" value="SIALOADHESIN"/>
    <property type="match status" value="1"/>
</dbReference>
<evidence type="ECO:0000313" key="9">
    <source>
        <dbReference type="RefSeq" id="XP_030046837.1"/>
    </source>
</evidence>
<comment type="subunit">
    <text evidence="4">Predominantly monomer of isoform CD22-beta. Also found as heterodimer of isoform CD22-beta and a shorter isoform. Interacts with PTPN6/SHP-1, LYN, SYK, PIK3R1/PIK3R2 and PLCG1 upon phosphorylation. Interacts with GRB2, INPP5D and SHC1 upon phosphorylation. May form a complex with INPP5D/SHIP, GRB2 and SHC1.</text>
</comment>
<dbReference type="InterPro" id="IPR036179">
    <property type="entry name" value="Ig-like_dom_sf"/>
</dbReference>
<evidence type="ECO:0000313" key="8">
    <source>
        <dbReference type="RefSeq" id="XP_030046836.1"/>
    </source>
</evidence>
<dbReference type="SMART" id="SM00408">
    <property type="entry name" value="IGc2"/>
    <property type="match status" value="15"/>
</dbReference>
<feature type="domain" description="Ig-like" evidence="6">
    <location>
        <begin position="263"/>
        <end position="340"/>
    </location>
</feature>
<evidence type="ECO:0000256" key="4">
    <source>
        <dbReference type="ARBA" id="ARBA00046458"/>
    </source>
</evidence>
<feature type="domain" description="Ig-like" evidence="6">
    <location>
        <begin position="1549"/>
        <end position="1644"/>
    </location>
</feature>
<feature type="domain" description="Ig-like" evidence="6">
    <location>
        <begin position="806"/>
        <end position="902"/>
    </location>
</feature>
<accession>A0A6P7WUL4</accession>
<feature type="domain" description="Ig-like" evidence="6">
    <location>
        <begin position="535"/>
        <end position="610"/>
    </location>
</feature>
<dbReference type="RefSeq" id="XP_030046836.1">
    <property type="nucleotide sequence ID" value="XM_030190976.1"/>
</dbReference>
<gene>
    <name evidence="8 9" type="primary">SIGLEC1</name>
</gene>
<dbReference type="OrthoDB" id="10039395at2759"/>